<dbReference type="InterPro" id="IPR002547">
    <property type="entry name" value="tRNA-bd_dom"/>
</dbReference>
<dbReference type="InterPro" id="IPR005121">
    <property type="entry name" value="Fdx_antiC-bd"/>
</dbReference>
<comment type="caution">
    <text evidence="20">The sequence shown here is derived from an EMBL/GenBank/DDBJ whole genome shotgun (WGS) entry which is preliminary data.</text>
</comment>
<dbReference type="Pfam" id="PF03147">
    <property type="entry name" value="FDX-ACB"/>
    <property type="match status" value="1"/>
</dbReference>
<evidence type="ECO:0000256" key="15">
    <source>
        <dbReference type="HAMAP-Rule" id="MF_00283"/>
    </source>
</evidence>
<dbReference type="STRING" id="1925591.BI308_24735"/>
<dbReference type="Gene3D" id="3.30.930.10">
    <property type="entry name" value="Bira Bifunctional Protein, Domain 2"/>
    <property type="match status" value="1"/>
</dbReference>
<evidence type="ECO:0000259" key="17">
    <source>
        <dbReference type="PROSITE" id="PS50886"/>
    </source>
</evidence>
<evidence type="ECO:0000256" key="3">
    <source>
        <dbReference type="ARBA" id="ARBA00011209"/>
    </source>
</evidence>
<evidence type="ECO:0000256" key="4">
    <source>
        <dbReference type="ARBA" id="ARBA00022490"/>
    </source>
</evidence>
<dbReference type="FunFam" id="2.40.50.140:FF:000045">
    <property type="entry name" value="Phenylalanine--tRNA ligase beta subunit"/>
    <property type="match status" value="1"/>
</dbReference>
<evidence type="ECO:0000256" key="8">
    <source>
        <dbReference type="ARBA" id="ARBA00022741"/>
    </source>
</evidence>
<keyword evidence="12 15" id="KW-0648">Protein biosynthesis</keyword>
<evidence type="ECO:0000256" key="12">
    <source>
        <dbReference type="ARBA" id="ARBA00022917"/>
    </source>
</evidence>
<dbReference type="PROSITE" id="PS51483">
    <property type="entry name" value="B5"/>
    <property type="match status" value="1"/>
</dbReference>
<dbReference type="InterPro" id="IPR045060">
    <property type="entry name" value="Phe-tRNA-ligase_IIc_bsu"/>
</dbReference>
<reference evidence="20" key="1">
    <citation type="submission" date="2016-10" db="EMBL/GenBank/DDBJ databases">
        <title>CRISPR-Cas defence system in Roseofilum reptotaenium: evidence of a bacteriophage-cyanobacterium arms race in the coral black band disease.</title>
        <authorList>
            <person name="Buerger P."/>
            <person name="Wood-Charlson E.M."/>
            <person name="Weynberg K.D."/>
            <person name="Willis B."/>
            <person name="Van Oppen M.J."/>
        </authorList>
    </citation>
    <scope>NUCLEOTIDE SEQUENCE [LARGE SCALE GENOMIC DNA]</scope>
    <source>
        <strain evidence="20">AO1-A</strain>
    </source>
</reference>
<dbReference type="InterPro" id="IPR012340">
    <property type="entry name" value="NA-bd_OB-fold"/>
</dbReference>
<accession>A0A1L9QJS0</accession>
<dbReference type="GO" id="GO:0009328">
    <property type="term" value="C:phenylalanine-tRNA ligase complex"/>
    <property type="evidence" value="ECO:0007669"/>
    <property type="project" value="TreeGrafter"/>
</dbReference>
<dbReference type="InterPro" id="IPR009061">
    <property type="entry name" value="DNA-bd_dom_put_sf"/>
</dbReference>
<dbReference type="CDD" id="cd02796">
    <property type="entry name" value="tRNA_bind_bactPheRS"/>
    <property type="match status" value="1"/>
</dbReference>
<dbReference type="SMART" id="SM00873">
    <property type="entry name" value="B3_4"/>
    <property type="match status" value="1"/>
</dbReference>
<protein>
    <recommendedName>
        <fullName evidence="15">Phenylalanine--tRNA ligase beta subunit</fullName>
        <ecNumber evidence="15">6.1.1.20</ecNumber>
    </recommendedName>
    <alternativeName>
        <fullName evidence="15">Phenylalanyl-tRNA synthetase beta subunit</fullName>
        <shortName evidence="15">PheRS</shortName>
    </alternativeName>
</protein>
<dbReference type="SMART" id="SM00874">
    <property type="entry name" value="B5"/>
    <property type="match status" value="1"/>
</dbReference>
<evidence type="ECO:0000256" key="14">
    <source>
        <dbReference type="ARBA" id="ARBA00049255"/>
    </source>
</evidence>
<comment type="subunit">
    <text evidence="3 15">Tetramer of two alpha and two beta subunits.</text>
</comment>
<dbReference type="SUPFAM" id="SSF50249">
    <property type="entry name" value="Nucleic acid-binding proteins"/>
    <property type="match status" value="1"/>
</dbReference>
<gene>
    <name evidence="15" type="primary">pheT</name>
    <name evidence="20" type="ORF">BI308_24735</name>
</gene>
<keyword evidence="5 16" id="KW-0820">tRNA-binding</keyword>
<dbReference type="NCBIfam" id="TIGR00472">
    <property type="entry name" value="pheT_bact"/>
    <property type="match status" value="1"/>
</dbReference>
<keyword evidence="7 15" id="KW-0479">Metal-binding</keyword>
<comment type="similarity">
    <text evidence="2 15">Belongs to the phenylalanyl-tRNA synthetase beta subunit family. Type 1 subfamily.</text>
</comment>
<comment type="catalytic activity">
    <reaction evidence="14 15">
        <text>tRNA(Phe) + L-phenylalanine + ATP = L-phenylalanyl-tRNA(Phe) + AMP + diphosphate + H(+)</text>
        <dbReference type="Rhea" id="RHEA:19413"/>
        <dbReference type="Rhea" id="RHEA-COMP:9668"/>
        <dbReference type="Rhea" id="RHEA-COMP:9699"/>
        <dbReference type="ChEBI" id="CHEBI:15378"/>
        <dbReference type="ChEBI" id="CHEBI:30616"/>
        <dbReference type="ChEBI" id="CHEBI:33019"/>
        <dbReference type="ChEBI" id="CHEBI:58095"/>
        <dbReference type="ChEBI" id="CHEBI:78442"/>
        <dbReference type="ChEBI" id="CHEBI:78531"/>
        <dbReference type="ChEBI" id="CHEBI:456215"/>
        <dbReference type="EC" id="6.1.1.20"/>
    </reaction>
</comment>
<dbReference type="GO" id="GO:0004826">
    <property type="term" value="F:phenylalanine-tRNA ligase activity"/>
    <property type="evidence" value="ECO:0007669"/>
    <property type="project" value="UniProtKB-UniRule"/>
</dbReference>
<dbReference type="Proteomes" id="UP000183940">
    <property type="component" value="Unassembled WGS sequence"/>
</dbReference>
<dbReference type="Gene3D" id="3.30.70.380">
    <property type="entry name" value="Ferrodoxin-fold anticodon-binding domain"/>
    <property type="match status" value="1"/>
</dbReference>
<dbReference type="InterPro" id="IPR020825">
    <property type="entry name" value="Phe-tRNA_synthase-like_B3/B4"/>
</dbReference>
<dbReference type="SMART" id="SM00896">
    <property type="entry name" value="FDX-ACB"/>
    <property type="match status" value="1"/>
</dbReference>
<keyword evidence="13 15" id="KW-0030">Aminoacyl-tRNA synthetase</keyword>
<keyword evidence="11 16" id="KW-0694">RNA-binding</keyword>
<dbReference type="Gene3D" id="3.30.56.10">
    <property type="match status" value="2"/>
</dbReference>
<evidence type="ECO:0000259" key="18">
    <source>
        <dbReference type="PROSITE" id="PS51447"/>
    </source>
</evidence>
<keyword evidence="6 15" id="KW-0436">Ligase</keyword>
<dbReference type="Pfam" id="PF01588">
    <property type="entry name" value="tRNA_bind"/>
    <property type="match status" value="1"/>
</dbReference>
<keyword evidence="8 15" id="KW-0547">Nucleotide-binding</keyword>
<dbReference type="EC" id="6.1.1.20" evidence="15"/>
<dbReference type="EMBL" id="MLAW01000075">
    <property type="protein sequence ID" value="OJJ14788.1"/>
    <property type="molecule type" value="Genomic_DNA"/>
</dbReference>
<dbReference type="InterPro" id="IPR045864">
    <property type="entry name" value="aa-tRNA-synth_II/BPL/LPL"/>
</dbReference>
<feature type="domain" description="B5" evidence="19">
    <location>
        <begin position="426"/>
        <end position="529"/>
    </location>
</feature>
<dbReference type="InterPro" id="IPR004532">
    <property type="entry name" value="Phe-tRNA-ligase_IIc_bsu_bact"/>
</dbReference>
<dbReference type="InterPro" id="IPR005147">
    <property type="entry name" value="tRNA_synthase_B5-dom"/>
</dbReference>
<dbReference type="InterPro" id="IPR033714">
    <property type="entry name" value="tRNA_bind_bactPheRS"/>
</dbReference>
<feature type="binding site" evidence="15">
    <location>
        <position position="517"/>
    </location>
    <ligand>
        <name>Mg(2+)</name>
        <dbReference type="ChEBI" id="CHEBI:18420"/>
        <note>shared with alpha subunit</note>
    </ligand>
</feature>
<dbReference type="AlphaFoldDB" id="A0A1L9QJS0"/>
<dbReference type="PROSITE" id="PS51447">
    <property type="entry name" value="FDX_ACB"/>
    <property type="match status" value="1"/>
</dbReference>
<evidence type="ECO:0000256" key="7">
    <source>
        <dbReference type="ARBA" id="ARBA00022723"/>
    </source>
</evidence>
<keyword evidence="10 15" id="KW-0460">Magnesium</keyword>
<feature type="binding site" evidence="15">
    <location>
        <position position="516"/>
    </location>
    <ligand>
        <name>Mg(2+)</name>
        <dbReference type="ChEBI" id="CHEBI:18420"/>
        <note>shared with alpha subunit</note>
    </ligand>
</feature>
<dbReference type="SUPFAM" id="SSF46955">
    <property type="entry name" value="Putative DNA-binding domain"/>
    <property type="match status" value="1"/>
</dbReference>
<dbReference type="Pfam" id="PF03483">
    <property type="entry name" value="B3_4"/>
    <property type="match status" value="1"/>
</dbReference>
<dbReference type="InterPro" id="IPR036690">
    <property type="entry name" value="Fdx_antiC-bd_sf"/>
</dbReference>
<comment type="cofactor">
    <cofactor evidence="15">
        <name>Mg(2+)</name>
        <dbReference type="ChEBI" id="CHEBI:18420"/>
    </cofactor>
    <text evidence="15">Binds 2 magnesium ions per tetramer.</text>
</comment>
<dbReference type="Gene3D" id="3.50.40.10">
    <property type="entry name" value="Phenylalanyl-trna Synthetase, Chain B, domain 3"/>
    <property type="match status" value="1"/>
</dbReference>
<sequence>MRISLNWLQELVDITLSADELAHTLTMAGFEVEDIEDRRTWADGVVIGEIVEAAPHPNANKLQVCQVNVGAEEPLNIVCGASNARQGIRVPVAVVGTYLSKIDLKIKPAKLRGVKSYGMICSLSELGLEKESEGIHIFTQEDLTLGSDVRPLLGLDDVILDLTSTANRADALSLVGIAREVAALTGATLKLPNLEPFSPPGQNGKVVVKLDEQNSQGRGSDRYPCPVYIGTVIEGLQLMPSPAWLQQRLVASGVRPINNVVDITNYVLLEWGQPLHAFDYDRLLTVTDTQSPTIGVRFAQAGETLVTLDGQSRDLCSAKSGQSDTLVITANDQPVALAGVMGGEATEVHDETTRILLEAALFTPIVTRRSARSQGLRTEASARYERGVNPAELDVAAARAIQLLQELASGEVVAGEIADFRGERQTGGRQISLRFDRVKQVLGSPLANPEETKEEPQEGELLPEDVERILSALGCTLEQQNSGRSLSGVEGSAPTWIVTIPPYRYRDLEREIDLIEEIARLYGYDNFCETLPAQSEPGYLPADESIVRQLREALRGVGLTEVMHYSYGLSHLRQDSLLSADSTQVAIANPLFTEYSTLRTELLSSLILAFQYNLEQGNGPLNGFEIGRIFWNEEDGLMEADSVAGIISASSMGNWIRGGKPATLSWYEAKGLLEAVFERVGLSTPGGVLPGSGITPTQVEYQPNQQDKRFHPGRTASLWLQGERLGTFGQLHPQLCQELEIPDEVYAFELDLEVILATLEQDEKLQPVYKGYSTYPGSDRDLAFFADRQISVAEIEKAMVKAAAKGQPKGSSLLESVELFDRYQGENVPEGQRSLAFRLVYRAGDRTLADTDVEPIHQQVRDALVEKFSVTLRS</sequence>
<evidence type="ECO:0000259" key="19">
    <source>
        <dbReference type="PROSITE" id="PS51483"/>
    </source>
</evidence>
<dbReference type="Pfam" id="PF03484">
    <property type="entry name" value="B5"/>
    <property type="match status" value="1"/>
</dbReference>
<feature type="domain" description="FDX-ACB" evidence="18">
    <location>
        <begin position="773"/>
        <end position="873"/>
    </location>
</feature>
<dbReference type="InterPro" id="IPR041616">
    <property type="entry name" value="PheRS_beta_core"/>
</dbReference>
<dbReference type="SUPFAM" id="SSF55681">
    <property type="entry name" value="Class II aaRS and biotin synthetases"/>
    <property type="match status" value="1"/>
</dbReference>
<dbReference type="Gene3D" id="2.40.50.140">
    <property type="entry name" value="Nucleic acid-binding proteins"/>
    <property type="match status" value="1"/>
</dbReference>
<dbReference type="GO" id="GO:0005524">
    <property type="term" value="F:ATP binding"/>
    <property type="evidence" value="ECO:0007669"/>
    <property type="project" value="UniProtKB-UniRule"/>
</dbReference>
<dbReference type="CDD" id="cd00769">
    <property type="entry name" value="PheRS_beta_core"/>
    <property type="match status" value="1"/>
</dbReference>
<dbReference type="PANTHER" id="PTHR10947">
    <property type="entry name" value="PHENYLALANYL-TRNA SYNTHETASE BETA CHAIN AND LEUCINE-RICH REPEAT-CONTAINING PROTEIN 47"/>
    <property type="match status" value="1"/>
</dbReference>
<proteinExistence type="inferred from homology"/>
<dbReference type="SUPFAM" id="SSF54991">
    <property type="entry name" value="Anticodon-binding domain of PheRS"/>
    <property type="match status" value="1"/>
</dbReference>
<feature type="binding site" evidence="15">
    <location>
        <position position="513"/>
    </location>
    <ligand>
        <name>Mg(2+)</name>
        <dbReference type="ChEBI" id="CHEBI:18420"/>
        <note>shared with alpha subunit</note>
    </ligand>
</feature>
<evidence type="ECO:0000256" key="11">
    <source>
        <dbReference type="ARBA" id="ARBA00022884"/>
    </source>
</evidence>
<organism evidence="20 21">
    <name type="scientific">Roseofilum reptotaenium AO1-A</name>
    <dbReference type="NCBI Taxonomy" id="1925591"/>
    <lineage>
        <taxon>Bacteria</taxon>
        <taxon>Bacillati</taxon>
        <taxon>Cyanobacteriota</taxon>
        <taxon>Cyanophyceae</taxon>
        <taxon>Desertifilales</taxon>
        <taxon>Desertifilaceae</taxon>
        <taxon>Roseofilum</taxon>
    </lineage>
</organism>
<dbReference type="PANTHER" id="PTHR10947:SF0">
    <property type="entry name" value="PHENYLALANINE--TRNA LIGASE BETA SUBUNIT"/>
    <property type="match status" value="1"/>
</dbReference>
<keyword evidence="9 15" id="KW-0067">ATP-binding</keyword>
<keyword evidence="4 15" id="KW-0963">Cytoplasm</keyword>
<evidence type="ECO:0000256" key="6">
    <source>
        <dbReference type="ARBA" id="ARBA00022598"/>
    </source>
</evidence>
<evidence type="ECO:0000313" key="21">
    <source>
        <dbReference type="Proteomes" id="UP000183940"/>
    </source>
</evidence>
<evidence type="ECO:0000256" key="16">
    <source>
        <dbReference type="PROSITE-ProRule" id="PRU00209"/>
    </source>
</evidence>
<dbReference type="SUPFAM" id="SSF56037">
    <property type="entry name" value="PheT/TilS domain"/>
    <property type="match status" value="1"/>
</dbReference>
<dbReference type="GO" id="GO:0000049">
    <property type="term" value="F:tRNA binding"/>
    <property type="evidence" value="ECO:0007669"/>
    <property type="project" value="UniProtKB-UniRule"/>
</dbReference>
<dbReference type="HAMAP" id="MF_00283">
    <property type="entry name" value="Phe_tRNA_synth_beta1"/>
    <property type="match status" value="1"/>
</dbReference>
<dbReference type="PROSITE" id="PS50886">
    <property type="entry name" value="TRBD"/>
    <property type="match status" value="1"/>
</dbReference>
<name>A0A1L9QJS0_9CYAN</name>
<evidence type="ECO:0000256" key="9">
    <source>
        <dbReference type="ARBA" id="ARBA00022840"/>
    </source>
</evidence>
<evidence type="ECO:0000256" key="10">
    <source>
        <dbReference type="ARBA" id="ARBA00022842"/>
    </source>
</evidence>
<dbReference type="GO" id="GO:0000287">
    <property type="term" value="F:magnesium ion binding"/>
    <property type="evidence" value="ECO:0007669"/>
    <property type="project" value="UniProtKB-UniRule"/>
</dbReference>
<comment type="subcellular location">
    <subcellularLocation>
        <location evidence="1 15">Cytoplasm</location>
    </subcellularLocation>
</comment>
<evidence type="ECO:0000256" key="13">
    <source>
        <dbReference type="ARBA" id="ARBA00023146"/>
    </source>
</evidence>
<evidence type="ECO:0000256" key="2">
    <source>
        <dbReference type="ARBA" id="ARBA00008653"/>
    </source>
</evidence>
<dbReference type="InterPro" id="IPR005146">
    <property type="entry name" value="B3/B4_tRNA-bd"/>
</dbReference>
<keyword evidence="21" id="KW-1185">Reference proteome</keyword>
<evidence type="ECO:0000313" key="20">
    <source>
        <dbReference type="EMBL" id="OJJ14788.1"/>
    </source>
</evidence>
<dbReference type="Pfam" id="PF17759">
    <property type="entry name" value="tRNA_synthFbeta"/>
    <property type="match status" value="1"/>
</dbReference>
<dbReference type="NCBIfam" id="NF045760">
    <property type="entry name" value="YtpR"/>
    <property type="match status" value="1"/>
</dbReference>
<dbReference type="GO" id="GO:0006432">
    <property type="term" value="P:phenylalanyl-tRNA aminoacylation"/>
    <property type="evidence" value="ECO:0007669"/>
    <property type="project" value="UniProtKB-UniRule"/>
</dbReference>
<feature type="domain" description="TRNA-binding" evidence="17">
    <location>
        <begin position="39"/>
        <end position="150"/>
    </location>
</feature>
<feature type="binding site" evidence="15">
    <location>
        <position position="507"/>
    </location>
    <ligand>
        <name>Mg(2+)</name>
        <dbReference type="ChEBI" id="CHEBI:18420"/>
        <note>shared with alpha subunit</note>
    </ligand>
</feature>
<evidence type="ECO:0000256" key="5">
    <source>
        <dbReference type="ARBA" id="ARBA00022555"/>
    </source>
</evidence>
<evidence type="ECO:0000256" key="1">
    <source>
        <dbReference type="ARBA" id="ARBA00004496"/>
    </source>
</evidence>